<keyword evidence="3" id="KW-1185">Reference proteome</keyword>
<evidence type="ECO:0000313" key="2">
    <source>
        <dbReference type="EMBL" id="QDS97166.1"/>
    </source>
</evidence>
<feature type="signal peptide" evidence="1">
    <location>
        <begin position="1"/>
        <end position="26"/>
    </location>
</feature>
<accession>A0A517MQK7</accession>
<dbReference type="Proteomes" id="UP000319852">
    <property type="component" value="Chromosome"/>
</dbReference>
<protein>
    <recommendedName>
        <fullName evidence="4">PEP-CTERM protein-sorting domain-containing protein</fullName>
    </recommendedName>
</protein>
<organism evidence="2 3">
    <name type="scientific">Adhaeretor mobilis</name>
    <dbReference type="NCBI Taxonomy" id="1930276"/>
    <lineage>
        <taxon>Bacteria</taxon>
        <taxon>Pseudomonadati</taxon>
        <taxon>Planctomycetota</taxon>
        <taxon>Planctomycetia</taxon>
        <taxon>Pirellulales</taxon>
        <taxon>Lacipirellulaceae</taxon>
        <taxon>Adhaeretor</taxon>
    </lineage>
</organism>
<evidence type="ECO:0000313" key="3">
    <source>
        <dbReference type="Proteomes" id="UP000319852"/>
    </source>
</evidence>
<evidence type="ECO:0000256" key="1">
    <source>
        <dbReference type="SAM" id="SignalP"/>
    </source>
</evidence>
<dbReference type="KEGG" id="amob:HG15A2_04260"/>
<feature type="chain" id="PRO_5022169739" description="PEP-CTERM protein-sorting domain-containing protein" evidence="1">
    <location>
        <begin position="27"/>
        <end position="241"/>
    </location>
</feature>
<dbReference type="RefSeq" id="WP_145057329.1">
    <property type="nucleotide sequence ID" value="NZ_CP036263.1"/>
</dbReference>
<reference evidence="2 3" key="1">
    <citation type="submission" date="2019-02" db="EMBL/GenBank/DDBJ databases">
        <title>Deep-cultivation of Planctomycetes and their phenomic and genomic characterization uncovers novel biology.</title>
        <authorList>
            <person name="Wiegand S."/>
            <person name="Jogler M."/>
            <person name="Boedeker C."/>
            <person name="Pinto D."/>
            <person name="Vollmers J."/>
            <person name="Rivas-Marin E."/>
            <person name="Kohn T."/>
            <person name="Peeters S.H."/>
            <person name="Heuer A."/>
            <person name="Rast P."/>
            <person name="Oberbeckmann S."/>
            <person name="Bunk B."/>
            <person name="Jeske O."/>
            <person name="Meyerdierks A."/>
            <person name="Storesund J.E."/>
            <person name="Kallscheuer N."/>
            <person name="Luecker S."/>
            <person name="Lage O.M."/>
            <person name="Pohl T."/>
            <person name="Merkel B.J."/>
            <person name="Hornburger P."/>
            <person name="Mueller R.-W."/>
            <person name="Bruemmer F."/>
            <person name="Labrenz M."/>
            <person name="Spormann A.M."/>
            <person name="Op den Camp H."/>
            <person name="Overmann J."/>
            <person name="Amann R."/>
            <person name="Jetten M.S.M."/>
            <person name="Mascher T."/>
            <person name="Medema M.H."/>
            <person name="Devos D.P."/>
            <person name="Kaster A.-K."/>
            <person name="Ovreas L."/>
            <person name="Rohde M."/>
            <person name="Galperin M.Y."/>
            <person name="Jogler C."/>
        </authorList>
    </citation>
    <scope>NUCLEOTIDE SEQUENCE [LARGE SCALE GENOMIC DNA]</scope>
    <source>
        <strain evidence="2 3">HG15A2</strain>
    </source>
</reference>
<sequence length="241" mass="24540" precursor="true">MTFSLPSRLALLSLALLHCNAVRSHAEEFGGIEFPGGASSFADSVIQYDPAFSGGNVPTAPSFLNPADALGPPDFSPASGNSDTGAVSLGSGGLIELAFTDNVLTNSGDTDFDLHIFEIGSAVEDTFVAVRPNAATLALLVSAVDANSDGFLDLGSVNGATSSIDIDAIFSGFSPGQLVFDAVQLVDDPNKDGTTGATIGADIDAVGAIASSPIPEPASLTCALMLSFWLAGRRKLSRNSK</sequence>
<gene>
    <name evidence="2" type="ORF">HG15A2_04260</name>
</gene>
<evidence type="ECO:0008006" key="4">
    <source>
        <dbReference type="Google" id="ProtNLM"/>
    </source>
</evidence>
<proteinExistence type="predicted"/>
<dbReference type="EMBL" id="CP036263">
    <property type="protein sequence ID" value="QDS97166.1"/>
    <property type="molecule type" value="Genomic_DNA"/>
</dbReference>
<name>A0A517MQK7_9BACT</name>
<keyword evidence="1" id="KW-0732">Signal</keyword>
<dbReference type="OrthoDB" id="121983at2"/>
<dbReference type="AlphaFoldDB" id="A0A517MQK7"/>